<accession>A0ACA9PT62</accession>
<comment type="caution">
    <text evidence="1">The sequence shown here is derived from an EMBL/GenBank/DDBJ whole genome shotgun (WGS) entry which is preliminary data.</text>
</comment>
<organism evidence="1 2">
    <name type="scientific">Racocetra persica</name>
    <dbReference type="NCBI Taxonomy" id="160502"/>
    <lineage>
        <taxon>Eukaryota</taxon>
        <taxon>Fungi</taxon>
        <taxon>Fungi incertae sedis</taxon>
        <taxon>Mucoromycota</taxon>
        <taxon>Glomeromycotina</taxon>
        <taxon>Glomeromycetes</taxon>
        <taxon>Diversisporales</taxon>
        <taxon>Gigasporaceae</taxon>
        <taxon>Racocetra</taxon>
    </lineage>
</organism>
<dbReference type="Proteomes" id="UP000789920">
    <property type="component" value="Unassembled WGS sequence"/>
</dbReference>
<reference evidence="1" key="1">
    <citation type="submission" date="2021-06" db="EMBL/GenBank/DDBJ databases">
        <authorList>
            <person name="Kallberg Y."/>
            <person name="Tangrot J."/>
            <person name="Rosling A."/>
        </authorList>
    </citation>
    <scope>NUCLEOTIDE SEQUENCE</scope>
    <source>
        <strain evidence="1">MA461A</strain>
    </source>
</reference>
<name>A0ACA9PT62_9GLOM</name>
<protein>
    <submittedName>
        <fullName evidence="1">36100_t:CDS:1</fullName>
    </submittedName>
</protein>
<dbReference type="EMBL" id="CAJVQC010023819">
    <property type="protein sequence ID" value="CAG8724003.1"/>
    <property type="molecule type" value="Genomic_DNA"/>
</dbReference>
<evidence type="ECO:0000313" key="2">
    <source>
        <dbReference type="Proteomes" id="UP000789920"/>
    </source>
</evidence>
<keyword evidence="2" id="KW-1185">Reference proteome</keyword>
<sequence length="222" mass="25906">MVFRIGVYKNYVFRKVIEIWKQIDGDDINPFDDEFISSTDTLTDWWMSVELKKNEDYIKTLTLKVYSVSPHNAACEQLFSILNWYLEKRRTRLSIERLEIMAQMHSFLVENAKSELNYVDQNLHQENLLSIFNKIASSLEDGSDLFSEKESFVFLKELAKENTEETEEELEDLVNENSTNLDVRNFISLSSNLVPNEPSSLSEEVIHGNKDFDIDNLISDLD</sequence>
<gene>
    <name evidence="1" type="ORF">RPERSI_LOCUS11542</name>
</gene>
<proteinExistence type="predicted"/>
<evidence type="ECO:0000313" key="1">
    <source>
        <dbReference type="EMBL" id="CAG8724003.1"/>
    </source>
</evidence>